<keyword evidence="2" id="KW-0560">Oxidoreductase</keyword>
<dbReference type="PATRIC" id="fig|679936.5.peg.3098"/>
<accession>G8U0B9</accession>
<dbReference type="EMBL" id="CP003179">
    <property type="protein sequence ID" value="AEW06461.1"/>
    <property type="molecule type" value="Genomic_DNA"/>
</dbReference>
<organism evidence="2 3">
    <name type="scientific">Sulfobacillus acidophilus (strain ATCC 700253 / DSM 10332 / NAL)</name>
    <dbReference type="NCBI Taxonomy" id="679936"/>
    <lineage>
        <taxon>Bacteria</taxon>
        <taxon>Bacillati</taxon>
        <taxon>Bacillota</taxon>
        <taxon>Clostridia</taxon>
        <taxon>Eubacteriales</taxon>
        <taxon>Clostridiales Family XVII. Incertae Sedis</taxon>
        <taxon>Sulfobacillus</taxon>
    </lineage>
</organism>
<dbReference type="KEGG" id="sap:Sulac_3001"/>
<evidence type="ECO:0000256" key="1">
    <source>
        <dbReference type="ARBA" id="ARBA00006313"/>
    </source>
</evidence>
<evidence type="ECO:0000313" key="3">
    <source>
        <dbReference type="Proteomes" id="UP000005439"/>
    </source>
</evidence>
<dbReference type="Pfam" id="PF02406">
    <property type="entry name" value="MmoB_DmpM"/>
    <property type="match status" value="1"/>
</dbReference>
<reference evidence="2 3" key="2">
    <citation type="journal article" date="2012" name="Stand. Genomic Sci.">
        <title>Complete genome sequence of the moderately thermophilic mineral-sulfide-oxidizing firmicute Sulfobacillus acidophilus type strain (NAL(T)).</title>
        <authorList>
            <person name="Anderson I."/>
            <person name="Chertkov O."/>
            <person name="Chen A."/>
            <person name="Saunders E."/>
            <person name="Lapidus A."/>
            <person name="Nolan M."/>
            <person name="Lucas S."/>
            <person name="Hammon N."/>
            <person name="Deshpande S."/>
            <person name="Cheng J.F."/>
            <person name="Han C."/>
            <person name="Tapia R."/>
            <person name="Goodwin L.A."/>
            <person name="Pitluck S."/>
            <person name="Liolios K."/>
            <person name="Pagani I."/>
            <person name="Ivanova N."/>
            <person name="Mikhailova N."/>
            <person name="Pati A."/>
            <person name="Palaniappan K."/>
            <person name="Land M."/>
            <person name="Pan C."/>
            <person name="Rohde M."/>
            <person name="Pukall R."/>
            <person name="Goker M."/>
            <person name="Detter J.C."/>
            <person name="Woyke T."/>
            <person name="Bristow J."/>
            <person name="Eisen J.A."/>
            <person name="Markowitz V."/>
            <person name="Hugenholtz P."/>
            <person name="Kyrpides N.C."/>
            <person name="Klenk H.P."/>
            <person name="Mavromatis K."/>
        </authorList>
    </citation>
    <scope>NUCLEOTIDE SEQUENCE [LARGE SCALE GENOMIC DNA]</scope>
    <source>
        <strain evidence="3">ATCC 700253 / DSM 10332 / NAL</strain>
    </source>
</reference>
<sequence length="96" mass="10663">MDKPQTGVRQVGPILRASEITSGIVEAIQLDNQGKTVTVIDQGGYVRVMVPEHCVVRRETLEQVLGRSFRMPGELEIYLSSFAGKIRTGSEAVEWF</sequence>
<dbReference type="SUPFAM" id="SSF56029">
    <property type="entry name" value="Monooxygenase (hydroxylase) regulatory protein"/>
    <property type="match status" value="1"/>
</dbReference>
<name>G8U0B9_SULAD</name>
<proteinExistence type="inferred from homology"/>
<dbReference type="InterPro" id="IPR036889">
    <property type="entry name" value="mOase_MmoB_DmpM_sf"/>
</dbReference>
<dbReference type="HOGENOM" id="CLU_148539_0_0_9"/>
<comment type="similarity">
    <text evidence="1">Belongs to the TmoD/XamoD family.</text>
</comment>
<dbReference type="EC" id="1.14.13.-" evidence="2"/>
<dbReference type="Proteomes" id="UP000005439">
    <property type="component" value="Chromosome"/>
</dbReference>
<dbReference type="GO" id="GO:0004497">
    <property type="term" value="F:monooxygenase activity"/>
    <property type="evidence" value="ECO:0007669"/>
    <property type="project" value="InterPro"/>
</dbReference>
<dbReference type="AlphaFoldDB" id="G8U0B9"/>
<dbReference type="STRING" id="679936.Sulac_3001"/>
<dbReference type="Gene3D" id="3.90.56.10">
    <property type="entry name" value="Monooxygenase component MmoB/DmpM"/>
    <property type="match status" value="1"/>
</dbReference>
<dbReference type="InterPro" id="IPR003454">
    <property type="entry name" value="MOase_MmoB_DmpM"/>
</dbReference>
<protein>
    <submittedName>
        <fullName evidence="2">Toluene 4-monooxygenase protein D</fullName>
        <ecNumber evidence="2">1.14.13.-</ecNumber>
    </submittedName>
</protein>
<keyword evidence="3" id="KW-1185">Reference proteome</keyword>
<evidence type="ECO:0000313" key="2">
    <source>
        <dbReference type="EMBL" id="AEW06461.1"/>
    </source>
</evidence>
<gene>
    <name evidence="2" type="ordered locus">Sulac_3001</name>
</gene>
<reference evidence="3" key="1">
    <citation type="submission" date="2011-12" db="EMBL/GenBank/DDBJ databases">
        <title>The complete genome of chromosome of Sulfobacillus acidophilus DSM 10332.</title>
        <authorList>
            <person name="Lucas S."/>
            <person name="Han J."/>
            <person name="Lapidus A."/>
            <person name="Bruce D."/>
            <person name="Goodwin L."/>
            <person name="Pitluck S."/>
            <person name="Peters L."/>
            <person name="Kyrpides N."/>
            <person name="Mavromatis K."/>
            <person name="Ivanova N."/>
            <person name="Mikhailova N."/>
            <person name="Chertkov O."/>
            <person name="Saunders E."/>
            <person name="Detter J.C."/>
            <person name="Tapia R."/>
            <person name="Han C."/>
            <person name="Land M."/>
            <person name="Hauser L."/>
            <person name="Markowitz V."/>
            <person name="Cheng J.-F."/>
            <person name="Hugenholtz P."/>
            <person name="Woyke T."/>
            <person name="Wu D."/>
            <person name="Pukall R."/>
            <person name="Gehrich-Schroeter G."/>
            <person name="Schneider S."/>
            <person name="Klenk H.-P."/>
            <person name="Eisen J.A."/>
        </authorList>
    </citation>
    <scope>NUCLEOTIDE SEQUENCE [LARGE SCALE GENOMIC DNA]</scope>
    <source>
        <strain evidence="3">ATCC 700253 / DSM 10332 / NAL</strain>
    </source>
</reference>